<proteinExistence type="predicted"/>
<gene>
    <name evidence="2" type="ORF">EAS61_40270</name>
</gene>
<dbReference type="AlphaFoldDB" id="A0A4Q0Q581"/>
<accession>A0A4Q0Q581</accession>
<evidence type="ECO:0000313" key="2">
    <source>
        <dbReference type="EMBL" id="RXG84001.1"/>
    </source>
</evidence>
<protein>
    <submittedName>
        <fullName evidence="2">Uncharacterized protein</fullName>
    </submittedName>
</protein>
<evidence type="ECO:0000256" key="1">
    <source>
        <dbReference type="SAM" id="MobiDB-lite"/>
    </source>
</evidence>
<reference evidence="2 3" key="1">
    <citation type="submission" date="2018-11" db="EMBL/GenBank/DDBJ databases">
        <title>Bradyrhizobium sp. nov., isolated from effective nodules of peanut in China.</title>
        <authorList>
            <person name="Li Y."/>
        </authorList>
    </citation>
    <scope>NUCLEOTIDE SEQUENCE [LARGE SCALE GENOMIC DNA]</scope>
    <source>
        <strain evidence="2 3">CCBAU 51770</strain>
    </source>
</reference>
<dbReference type="EMBL" id="RKMK01000085">
    <property type="protein sequence ID" value="RXG84001.1"/>
    <property type="molecule type" value="Genomic_DNA"/>
</dbReference>
<organism evidence="2 3">
    <name type="scientific">Bradyrhizobium zhanjiangense</name>
    <dbReference type="NCBI Taxonomy" id="1325107"/>
    <lineage>
        <taxon>Bacteria</taxon>
        <taxon>Pseudomonadati</taxon>
        <taxon>Pseudomonadota</taxon>
        <taxon>Alphaproteobacteria</taxon>
        <taxon>Hyphomicrobiales</taxon>
        <taxon>Nitrobacteraceae</taxon>
        <taxon>Bradyrhizobium</taxon>
    </lineage>
</organism>
<feature type="compositionally biased region" description="Basic and acidic residues" evidence="1">
    <location>
        <begin position="16"/>
        <end position="26"/>
    </location>
</feature>
<name>A0A4Q0Q581_9BRAD</name>
<sequence>MLLPLGPEHTMQPSRMPERRHEHECFDLTPPISTRRSPKSICGRRPGGASNRVVASASAFSA</sequence>
<comment type="caution">
    <text evidence="2">The sequence shown here is derived from an EMBL/GenBank/DDBJ whole genome shotgun (WGS) entry which is preliminary data.</text>
</comment>
<evidence type="ECO:0000313" key="3">
    <source>
        <dbReference type="Proteomes" id="UP000290174"/>
    </source>
</evidence>
<dbReference type="Proteomes" id="UP000290174">
    <property type="component" value="Unassembled WGS sequence"/>
</dbReference>
<feature type="region of interest" description="Disordered" evidence="1">
    <location>
        <begin position="1"/>
        <end position="50"/>
    </location>
</feature>